<accession>A0ABS7XSM0</accession>
<keyword evidence="2" id="KW-1185">Reference proteome</keyword>
<reference evidence="2" key="1">
    <citation type="submission" date="2023-07" db="EMBL/GenBank/DDBJ databases">
        <authorList>
            <person name="Yue Y."/>
        </authorList>
    </citation>
    <scope>NUCLEOTIDE SEQUENCE [LARGE SCALE GENOMIC DNA]</scope>
    <source>
        <strain evidence="2">D23</strain>
    </source>
</reference>
<dbReference type="RefSeq" id="WP_224526702.1">
    <property type="nucleotide sequence ID" value="NZ_JAIUJR010000002.1"/>
</dbReference>
<evidence type="ECO:0000313" key="1">
    <source>
        <dbReference type="EMBL" id="MCA0131932.1"/>
    </source>
</evidence>
<comment type="caution">
    <text evidence="1">The sequence shown here is derived from an EMBL/GenBank/DDBJ whole genome shotgun (WGS) entry which is preliminary data.</text>
</comment>
<dbReference type="Proteomes" id="UP001198901">
    <property type="component" value="Unassembled WGS sequence"/>
</dbReference>
<name>A0ABS7XSM0_9FLAO</name>
<dbReference type="EMBL" id="JAIUJR010000002">
    <property type="protein sequence ID" value="MCA0131932.1"/>
    <property type="molecule type" value="Genomic_DNA"/>
</dbReference>
<proteinExistence type="predicted"/>
<organism evidence="1 2">
    <name type="scientific">Winogradskyella alexanderae</name>
    <dbReference type="NCBI Taxonomy" id="2877123"/>
    <lineage>
        <taxon>Bacteria</taxon>
        <taxon>Pseudomonadati</taxon>
        <taxon>Bacteroidota</taxon>
        <taxon>Flavobacteriia</taxon>
        <taxon>Flavobacteriales</taxon>
        <taxon>Flavobacteriaceae</taxon>
        <taxon>Winogradskyella</taxon>
    </lineage>
</organism>
<evidence type="ECO:0008006" key="3">
    <source>
        <dbReference type="Google" id="ProtNLM"/>
    </source>
</evidence>
<gene>
    <name evidence="1" type="ORF">LBU54_05005</name>
</gene>
<protein>
    <recommendedName>
        <fullName evidence="3">Secreted protein</fullName>
    </recommendedName>
</protein>
<evidence type="ECO:0000313" key="2">
    <source>
        <dbReference type="Proteomes" id="UP001198901"/>
    </source>
</evidence>
<sequence length="139" mass="15927">MSFFKFGPFTLFVFFIIFLAPNIGNSQKKRLKPPKRISKVTSVDLFVDKSFNLYNKIFVYDSLTQAGIDIPSELEDELTERAEQDLDSLWQLAPDIVDDISDASFMKQAKATLNLNKAKKALKYCGLIIKSYFIPEEED</sequence>